<gene>
    <name evidence="1" type="ORF">NEZAVI_LOCUS8743</name>
</gene>
<keyword evidence="2" id="KW-1185">Reference proteome</keyword>
<dbReference type="Proteomes" id="UP001152798">
    <property type="component" value="Chromosome 4"/>
</dbReference>
<organism evidence="1 2">
    <name type="scientific">Nezara viridula</name>
    <name type="common">Southern green stink bug</name>
    <name type="synonym">Cimex viridulus</name>
    <dbReference type="NCBI Taxonomy" id="85310"/>
    <lineage>
        <taxon>Eukaryota</taxon>
        <taxon>Metazoa</taxon>
        <taxon>Ecdysozoa</taxon>
        <taxon>Arthropoda</taxon>
        <taxon>Hexapoda</taxon>
        <taxon>Insecta</taxon>
        <taxon>Pterygota</taxon>
        <taxon>Neoptera</taxon>
        <taxon>Paraneoptera</taxon>
        <taxon>Hemiptera</taxon>
        <taxon>Heteroptera</taxon>
        <taxon>Panheteroptera</taxon>
        <taxon>Pentatomomorpha</taxon>
        <taxon>Pentatomoidea</taxon>
        <taxon>Pentatomidae</taxon>
        <taxon>Pentatominae</taxon>
        <taxon>Nezara</taxon>
    </lineage>
</organism>
<reference evidence="1" key="1">
    <citation type="submission" date="2022-01" db="EMBL/GenBank/DDBJ databases">
        <authorList>
            <person name="King R."/>
        </authorList>
    </citation>
    <scope>NUCLEOTIDE SEQUENCE</scope>
</reference>
<accession>A0A9P0HCI8</accession>
<proteinExistence type="predicted"/>
<evidence type="ECO:0000313" key="1">
    <source>
        <dbReference type="EMBL" id="CAH1399261.1"/>
    </source>
</evidence>
<name>A0A9P0HCI8_NEZVI</name>
<evidence type="ECO:0000313" key="2">
    <source>
        <dbReference type="Proteomes" id="UP001152798"/>
    </source>
</evidence>
<dbReference type="AlphaFoldDB" id="A0A9P0HCI8"/>
<sequence length="61" mass="7221">MSLCIRFSEIHQELTQPVEIRSSLHWAFRMDLKFVVNLAEVITSNEVFYVQVFIHITIVKI</sequence>
<protein>
    <submittedName>
        <fullName evidence="1">Uncharacterized protein</fullName>
    </submittedName>
</protein>
<dbReference type="EMBL" id="OV725080">
    <property type="protein sequence ID" value="CAH1399261.1"/>
    <property type="molecule type" value="Genomic_DNA"/>
</dbReference>